<dbReference type="HOGENOM" id="CLU_052378_0_0_1"/>
<dbReference type="AlphaFoldDB" id="S3BXY8"/>
<reference evidence="2 3" key="1">
    <citation type="journal article" date="2013" name="BMC Genomics">
        <title>The genome and transcriptome of the pine saprophyte Ophiostoma piceae, and a comparison with the bark beetle-associated pine pathogen Grosmannia clavigera.</title>
        <authorList>
            <person name="Haridas S."/>
            <person name="Wang Y."/>
            <person name="Lim L."/>
            <person name="Massoumi Alamouti S."/>
            <person name="Jackman S."/>
            <person name="Docking R."/>
            <person name="Robertson G."/>
            <person name="Birol I."/>
            <person name="Bohlmann J."/>
            <person name="Breuil C."/>
        </authorList>
    </citation>
    <scope>NUCLEOTIDE SEQUENCE [LARGE SCALE GENOMIC DNA]</scope>
    <source>
        <strain evidence="2 3">UAMH 11346</strain>
    </source>
</reference>
<dbReference type="EMBL" id="KE148161">
    <property type="protein sequence ID" value="EPE04316.1"/>
    <property type="molecule type" value="Genomic_DNA"/>
</dbReference>
<keyword evidence="3" id="KW-1185">Reference proteome</keyword>
<evidence type="ECO:0000313" key="3">
    <source>
        <dbReference type="Proteomes" id="UP000016923"/>
    </source>
</evidence>
<name>S3BXY8_OPHP1</name>
<dbReference type="SUPFAM" id="SSF56112">
    <property type="entry name" value="Protein kinase-like (PK-like)"/>
    <property type="match status" value="1"/>
</dbReference>
<protein>
    <submittedName>
        <fullName evidence="2">Phd transcription factor</fullName>
    </submittedName>
</protein>
<feature type="domain" description="Aminoglycoside phosphotransferase" evidence="1">
    <location>
        <begin position="105"/>
        <end position="248"/>
    </location>
</feature>
<dbReference type="PANTHER" id="PTHR21310:SF55">
    <property type="entry name" value="AMINOGLYCOSIDE PHOSPHOTRANSFERASE DOMAIN-CONTAINING PROTEIN"/>
    <property type="match status" value="1"/>
</dbReference>
<sequence>MNPYEARPDKIPEGDRYIAEPFYGRYHPLPDDFRPDSQHVMSDSPGALAYWASVVQRCDFSTRLYENNFGGRDVFAVGTVIVKSSHLHSAASRSEERDYSFADRNEVAATALAREVLPRSVKVPAIYFADKIDGLNVLVQERVPGVGLNVAWQYLTAAQKASFKEQARALLHELCKARPPPGHKGRSYLFEDPDPVQHKGIQEAEKNILFSDDAVDDLAFMHNDFTQSNCIVNDDKIVGLVDWEMAGYFGWKTAGEVHVEIRSPRRENFTSLNLAEDFLADILYWNDLYRS</sequence>
<evidence type="ECO:0000313" key="2">
    <source>
        <dbReference type="EMBL" id="EPE04316.1"/>
    </source>
</evidence>
<proteinExistence type="predicted"/>
<dbReference type="InterPro" id="IPR002575">
    <property type="entry name" value="Aminoglycoside_PTrfase"/>
</dbReference>
<dbReference type="STRING" id="1262450.S3BXY8"/>
<dbReference type="InterPro" id="IPR011009">
    <property type="entry name" value="Kinase-like_dom_sf"/>
</dbReference>
<dbReference type="InterPro" id="IPR051678">
    <property type="entry name" value="AGP_Transferase"/>
</dbReference>
<dbReference type="VEuPathDB" id="FungiDB:F503_01320"/>
<dbReference type="OMA" id="LNIAWQY"/>
<dbReference type="Proteomes" id="UP000016923">
    <property type="component" value="Unassembled WGS sequence"/>
</dbReference>
<gene>
    <name evidence="2" type="ORF">F503_01320</name>
</gene>
<dbReference type="Pfam" id="PF01636">
    <property type="entry name" value="APH"/>
    <property type="match status" value="1"/>
</dbReference>
<accession>S3BXY8</accession>
<dbReference type="OrthoDB" id="8300194at2759"/>
<evidence type="ECO:0000259" key="1">
    <source>
        <dbReference type="Pfam" id="PF01636"/>
    </source>
</evidence>
<dbReference type="Gene3D" id="3.90.1200.10">
    <property type="match status" value="1"/>
</dbReference>
<dbReference type="PANTHER" id="PTHR21310">
    <property type="entry name" value="AMINOGLYCOSIDE PHOSPHOTRANSFERASE-RELATED-RELATED"/>
    <property type="match status" value="1"/>
</dbReference>
<organism evidence="2 3">
    <name type="scientific">Ophiostoma piceae (strain UAMH 11346)</name>
    <name type="common">Sap stain fungus</name>
    <dbReference type="NCBI Taxonomy" id="1262450"/>
    <lineage>
        <taxon>Eukaryota</taxon>
        <taxon>Fungi</taxon>
        <taxon>Dikarya</taxon>
        <taxon>Ascomycota</taxon>
        <taxon>Pezizomycotina</taxon>
        <taxon>Sordariomycetes</taxon>
        <taxon>Sordariomycetidae</taxon>
        <taxon>Ophiostomatales</taxon>
        <taxon>Ophiostomataceae</taxon>
        <taxon>Ophiostoma</taxon>
    </lineage>
</organism>
<dbReference type="eggNOG" id="ENOG502SHFW">
    <property type="taxonomic scope" value="Eukaryota"/>
</dbReference>